<comment type="caution">
    <text evidence="2">The sequence shown here is derived from an EMBL/GenBank/DDBJ whole genome shotgun (WGS) entry which is preliminary data.</text>
</comment>
<dbReference type="AlphaFoldDB" id="A0A7W3ITL2"/>
<evidence type="ECO:0000313" key="2">
    <source>
        <dbReference type="EMBL" id="MBA8794975.1"/>
    </source>
</evidence>
<proteinExistence type="predicted"/>
<dbReference type="SMART" id="SM01034">
    <property type="entry name" value="BLUF"/>
    <property type="match status" value="1"/>
</dbReference>
<dbReference type="Gene3D" id="3.30.70.100">
    <property type="match status" value="1"/>
</dbReference>
<feature type="domain" description="BLUF" evidence="1">
    <location>
        <begin position="2"/>
        <end position="93"/>
    </location>
</feature>
<dbReference type="InterPro" id="IPR007024">
    <property type="entry name" value="BLUF_domain"/>
</dbReference>
<dbReference type="Proteomes" id="UP000523079">
    <property type="component" value="Unassembled WGS sequence"/>
</dbReference>
<dbReference type="RefSeq" id="WP_182560597.1">
    <property type="nucleotide sequence ID" value="NZ_JACGWT010000004.1"/>
</dbReference>
<dbReference type="GO" id="GO:0009882">
    <property type="term" value="F:blue light photoreceptor activity"/>
    <property type="evidence" value="ECO:0007669"/>
    <property type="project" value="InterPro"/>
</dbReference>
<dbReference type="GO" id="GO:0071949">
    <property type="term" value="F:FAD binding"/>
    <property type="evidence" value="ECO:0007669"/>
    <property type="project" value="InterPro"/>
</dbReference>
<evidence type="ECO:0000259" key="1">
    <source>
        <dbReference type="PROSITE" id="PS50925"/>
    </source>
</evidence>
<dbReference type="PROSITE" id="PS50925">
    <property type="entry name" value="BLUF"/>
    <property type="match status" value="1"/>
</dbReference>
<keyword evidence="3" id="KW-1185">Reference proteome</keyword>
<dbReference type="Pfam" id="PF04940">
    <property type="entry name" value="BLUF"/>
    <property type="match status" value="1"/>
</dbReference>
<sequence>MPYDLTYVSRATTPLTPAQLADLLRVCRAHNEELGVTGALLYEGGHIMQVLEGDQPTVEALYEVIAQDPRHREVAVVAAGPVSRRQFADWSMGFRDLSTDRSEFAQDARAFFASRTLLGERRPSAAQRLVLALRHSLVAFP</sequence>
<reference evidence="2 3" key="1">
    <citation type="submission" date="2020-07" db="EMBL/GenBank/DDBJ databases">
        <title>Sequencing the genomes of 1000 actinobacteria strains.</title>
        <authorList>
            <person name="Klenk H.-P."/>
        </authorList>
    </citation>
    <scope>NUCLEOTIDE SEQUENCE [LARGE SCALE GENOMIC DNA]</scope>
    <source>
        <strain evidence="2 3">DSM 100723</strain>
    </source>
</reference>
<organism evidence="2 3">
    <name type="scientific">Microlunatus kandeliicorticis</name>
    <dbReference type="NCBI Taxonomy" id="1759536"/>
    <lineage>
        <taxon>Bacteria</taxon>
        <taxon>Bacillati</taxon>
        <taxon>Actinomycetota</taxon>
        <taxon>Actinomycetes</taxon>
        <taxon>Propionibacteriales</taxon>
        <taxon>Propionibacteriaceae</taxon>
        <taxon>Microlunatus</taxon>
    </lineage>
</organism>
<dbReference type="SUPFAM" id="SSF54975">
    <property type="entry name" value="Acylphosphatase/BLUF domain-like"/>
    <property type="match status" value="1"/>
</dbReference>
<name>A0A7W3ITL2_9ACTN</name>
<accession>A0A7W3ITL2</accession>
<dbReference type="InterPro" id="IPR036046">
    <property type="entry name" value="Acylphosphatase-like_dom_sf"/>
</dbReference>
<dbReference type="EMBL" id="JACGWT010000004">
    <property type="protein sequence ID" value="MBA8794975.1"/>
    <property type="molecule type" value="Genomic_DNA"/>
</dbReference>
<evidence type="ECO:0000313" key="3">
    <source>
        <dbReference type="Proteomes" id="UP000523079"/>
    </source>
</evidence>
<protein>
    <recommendedName>
        <fullName evidence="1">BLUF domain-containing protein</fullName>
    </recommendedName>
</protein>
<gene>
    <name evidence="2" type="ORF">FHX74_002603</name>
</gene>